<sequence>MVRSKEGKRTRRPEIRTRTGCWKCREQRPICRHCERLGFVCAYDYRLTWQSVYVHDQQPPATPARRRPPARNGWHRIFQWMFLNTGYDDFHALPTSKHAGGALSTYSDATSEIETLTTISTPAVSSPLSLTRASTPLTPWDGSEPNQSLALFPPSRSLSPLPLANHHTYLWEYFDKCITPQCVINTLINPYRDILLRVAASSPDGPLLHCILAVSANELHNLGNSTFKTTIWDHRARALNLLRREVEVDSLGASWGLTSRTSQAQVLLSTLMLCFFEITQDCSESWTFHSNFVRSYLVNNNIEGQIEDEEQQSIVQFAADYFSYHDILAATALPAREPLNWPDNRFRQTDSAVESFTGCRTELLNLIDEISRLATLGQDESSREDRRMQRNAIERRLHDIAEPALDLEDENAVIAETKRLAALIYLYSRIDNAGPQDTLLERPTRRILELMPSISMRTNALLWPLFIVATLGMRPEWEEDRMFLLERLSALQDTRQLGNVKKARKVIEDVWKARDISRQEALKGWTILRNRHGALSLA</sequence>
<protein>
    <recommendedName>
        <fullName evidence="9">Zn(2)-C6 fungal-type domain-containing protein</fullName>
    </recommendedName>
</protein>
<evidence type="ECO:0000256" key="5">
    <source>
        <dbReference type="ARBA" id="ARBA00023163"/>
    </source>
</evidence>
<gene>
    <name evidence="7" type="ORF">E0L32_005921</name>
</gene>
<evidence type="ECO:0000256" key="6">
    <source>
        <dbReference type="ARBA" id="ARBA00023242"/>
    </source>
</evidence>
<dbReference type="PANTHER" id="PTHR37534">
    <property type="entry name" value="TRANSCRIPTIONAL ACTIVATOR PROTEIN UGA3"/>
    <property type="match status" value="1"/>
</dbReference>
<keyword evidence="4" id="KW-0238">DNA-binding</keyword>
<dbReference type="RefSeq" id="XP_030995429.1">
    <property type="nucleotide sequence ID" value="XM_031140496.1"/>
</dbReference>
<keyword evidence="2" id="KW-0862">Zinc</keyword>
<dbReference type="STRING" id="1093900.A0A507BAB5"/>
<proteinExistence type="predicted"/>
<dbReference type="InterPro" id="IPR021858">
    <property type="entry name" value="Fun_TF"/>
</dbReference>
<dbReference type="PANTHER" id="PTHR37534:SF49">
    <property type="entry name" value="LYSINE BIOSYNTHESIS REGULATORY PROTEIN LYS14"/>
    <property type="match status" value="1"/>
</dbReference>
<comment type="caution">
    <text evidence="7">The sequence shown here is derived from an EMBL/GenBank/DDBJ whole genome shotgun (WGS) entry which is preliminary data.</text>
</comment>
<dbReference type="GO" id="GO:0008270">
    <property type="term" value="F:zinc ion binding"/>
    <property type="evidence" value="ECO:0007669"/>
    <property type="project" value="InterPro"/>
</dbReference>
<dbReference type="AlphaFoldDB" id="A0A507BAB5"/>
<dbReference type="InterPro" id="IPR001138">
    <property type="entry name" value="Zn2Cys6_DnaBD"/>
</dbReference>
<dbReference type="GO" id="GO:0005634">
    <property type="term" value="C:nucleus"/>
    <property type="evidence" value="ECO:0007669"/>
    <property type="project" value="UniProtKB-SubCell"/>
</dbReference>
<reference evidence="7 8" key="1">
    <citation type="submission" date="2019-06" db="EMBL/GenBank/DDBJ databases">
        <title>Draft genome sequence of the filamentous fungus Phialemoniopsis curvata isolated from diesel fuel.</title>
        <authorList>
            <person name="Varaljay V.A."/>
            <person name="Lyon W.J."/>
            <person name="Crouch A.L."/>
            <person name="Drake C.E."/>
            <person name="Hollomon J.M."/>
            <person name="Nadeau L.J."/>
            <person name="Nunn H.S."/>
            <person name="Stevenson B.S."/>
            <person name="Bojanowski C.L."/>
            <person name="Crookes-Goodson W.J."/>
        </authorList>
    </citation>
    <scope>NUCLEOTIDE SEQUENCE [LARGE SCALE GENOMIC DNA]</scope>
    <source>
        <strain evidence="7 8">D216</strain>
    </source>
</reference>
<dbReference type="OrthoDB" id="6730379at2759"/>
<comment type="subcellular location">
    <subcellularLocation>
        <location evidence="1">Nucleus</location>
    </subcellularLocation>
</comment>
<accession>A0A507BAB5</accession>
<dbReference type="GO" id="GO:0045944">
    <property type="term" value="P:positive regulation of transcription by RNA polymerase II"/>
    <property type="evidence" value="ECO:0007669"/>
    <property type="project" value="TreeGrafter"/>
</dbReference>
<keyword evidence="6" id="KW-0539">Nucleus</keyword>
<name>A0A507BAB5_9PEZI</name>
<dbReference type="Pfam" id="PF11951">
    <property type="entry name" value="Fungal_trans_2"/>
    <property type="match status" value="1"/>
</dbReference>
<dbReference type="CDD" id="cd00067">
    <property type="entry name" value="GAL4"/>
    <property type="match status" value="1"/>
</dbReference>
<dbReference type="GO" id="GO:0000976">
    <property type="term" value="F:transcription cis-regulatory region binding"/>
    <property type="evidence" value="ECO:0007669"/>
    <property type="project" value="TreeGrafter"/>
</dbReference>
<dbReference type="InParanoid" id="A0A507BAB5"/>
<evidence type="ECO:0000256" key="2">
    <source>
        <dbReference type="ARBA" id="ARBA00022833"/>
    </source>
</evidence>
<keyword evidence="5" id="KW-0804">Transcription</keyword>
<evidence type="ECO:0000313" key="8">
    <source>
        <dbReference type="Proteomes" id="UP000319257"/>
    </source>
</evidence>
<evidence type="ECO:0000256" key="1">
    <source>
        <dbReference type="ARBA" id="ARBA00004123"/>
    </source>
</evidence>
<evidence type="ECO:0008006" key="9">
    <source>
        <dbReference type="Google" id="ProtNLM"/>
    </source>
</evidence>
<dbReference type="EMBL" id="SKBQ01000032">
    <property type="protein sequence ID" value="TPX13718.1"/>
    <property type="molecule type" value="Genomic_DNA"/>
</dbReference>
<evidence type="ECO:0000313" key="7">
    <source>
        <dbReference type="EMBL" id="TPX13718.1"/>
    </source>
</evidence>
<evidence type="ECO:0000256" key="3">
    <source>
        <dbReference type="ARBA" id="ARBA00023015"/>
    </source>
</evidence>
<dbReference type="GeneID" id="41973368"/>
<keyword evidence="3" id="KW-0805">Transcription regulation</keyword>
<dbReference type="Proteomes" id="UP000319257">
    <property type="component" value="Unassembled WGS sequence"/>
</dbReference>
<dbReference type="GO" id="GO:0000981">
    <property type="term" value="F:DNA-binding transcription factor activity, RNA polymerase II-specific"/>
    <property type="evidence" value="ECO:0007669"/>
    <property type="project" value="InterPro"/>
</dbReference>
<organism evidence="7 8">
    <name type="scientific">Thyridium curvatum</name>
    <dbReference type="NCBI Taxonomy" id="1093900"/>
    <lineage>
        <taxon>Eukaryota</taxon>
        <taxon>Fungi</taxon>
        <taxon>Dikarya</taxon>
        <taxon>Ascomycota</taxon>
        <taxon>Pezizomycotina</taxon>
        <taxon>Sordariomycetes</taxon>
        <taxon>Sordariomycetidae</taxon>
        <taxon>Thyridiales</taxon>
        <taxon>Thyridiaceae</taxon>
        <taxon>Thyridium</taxon>
    </lineage>
</organism>
<evidence type="ECO:0000256" key="4">
    <source>
        <dbReference type="ARBA" id="ARBA00023125"/>
    </source>
</evidence>
<keyword evidence="8" id="KW-1185">Reference proteome</keyword>